<organism evidence="1 2">
    <name type="scientific">Hymenolepis diminuta</name>
    <name type="common">Rat tapeworm</name>
    <dbReference type="NCBI Taxonomy" id="6216"/>
    <lineage>
        <taxon>Eukaryota</taxon>
        <taxon>Metazoa</taxon>
        <taxon>Spiralia</taxon>
        <taxon>Lophotrochozoa</taxon>
        <taxon>Platyhelminthes</taxon>
        <taxon>Cestoda</taxon>
        <taxon>Eucestoda</taxon>
        <taxon>Cyclophyllidea</taxon>
        <taxon>Hymenolepididae</taxon>
        <taxon>Hymenolepis</taxon>
    </lineage>
</organism>
<proteinExistence type="predicted"/>
<evidence type="ECO:0000313" key="1">
    <source>
        <dbReference type="EMBL" id="VUZ51420.1"/>
    </source>
</evidence>
<protein>
    <submittedName>
        <fullName evidence="1">Uncharacterized protein</fullName>
    </submittedName>
</protein>
<accession>A0A564YW66</accession>
<sequence>MDGFATDDNPLKRTYNIVDMKFFGMSTLAVVLTREDDVSSNMTLQWIVFIPLDESIAAASALPPISLLPASTTLSDYLAGSSVPLSKLVTQQLQVHTLPYKPYWFTLNEKRRTIFVMFDSFCRVFIMKHKEISNAQ</sequence>
<keyword evidence="2" id="KW-1185">Reference proteome</keyword>
<dbReference type="AlphaFoldDB" id="A0A564YW66"/>
<dbReference type="EMBL" id="CABIJS010000443">
    <property type="protein sequence ID" value="VUZ51420.1"/>
    <property type="molecule type" value="Genomic_DNA"/>
</dbReference>
<dbReference type="Proteomes" id="UP000321570">
    <property type="component" value="Unassembled WGS sequence"/>
</dbReference>
<reference evidence="1 2" key="1">
    <citation type="submission" date="2019-07" db="EMBL/GenBank/DDBJ databases">
        <authorList>
            <person name="Jastrzebski P J."/>
            <person name="Paukszto L."/>
            <person name="Jastrzebski P J."/>
        </authorList>
    </citation>
    <scope>NUCLEOTIDE SEQUENCE [LARGE SCALE GENOMIC DNA]</scope>
    <source>
        <strain evidence="1 2">WMS-il1</strain>
    </source>
</reference>
<name>A0A564YW66_HYMDI</name>
<evidence type="ECO:0000313" key="2">
    <source>
        <dbReference type="Proteomes" id="UP000321570"/>
    </source>
</evidence>
<gene>
    <name evidence="1" type="ORF">WMSIL1_LOCUS10128</name>
</gene>